<dbReference type="Proteomes" id="UP001437256">
    <property type="component" value="Unassembled WGS sequence"/>
</dbReference>
<evidence type="ECO:0000256" key="11">
    <source>
        <dbReference type="ARBA" id="ARBA00023264"/>
    </source>
</evidence>
<keyword evidence="7 12" id="KW-1133">Transmembrane helix</keyword>
<evidence type="ECO:0000256" key="7">
    <source>
        <dbReference type="ARBA" id="ARBA00022989"/>
    </source>
</evidence>
<protein>
    <recommendedName>
        <fullName evidence="16">Protein-S-isoprenylcysteine O-methyltransferase</fullName>
    </recommendedName>
</protein>
<dbReference type="PANTHER" id="PTHR12714">
    <property type="entry name" value="PROTEIN-S ISOPRENYLCYSTEINE O-METHYLTRANSFERASE"/>
    <property type="match status" value="1"/>
</dbReference>
<gene>
    <name evidence="14" type="ORF">AAF712_014905</name>
</gene>
<dbReference type="Pfam" id="PF04191">
    <property type="entry name" value="PEMT"/>
    <property type="match status" value="1"/>
</dbReference>
<keyword evidence="13" id="KW-0732">Signal</keyword>
<keyword evidence="8" id="KW-0443">Lipid metabolism</keyword>
<reference evidence="14 15" key="1">
    <citation type="submission" date="2024-05" db="EMBL/GenBank/DDBJ databases">
        <title>A draft genome resource for the thread blight pathogen Marasmius tenuissimus strain MS-2.</title>
        <authorList>
            <person name="Yulfo-Soto G.E."/>
            <person name="Baruah I.K."/>
            <person name="Amoako-Attah I."/>
            <person name="Bukari Y."/>
            <person name="Meinhardt L.W."/>
            <person name="Bailey B.A."/>
            <person name="Cohen S.P."/>
        </authorList>
    </citation>
    <scope>NUCLEOTIDE SEQUENCE [LARGE SCALE GENOMIC DNA]</scope>
    <source>
        <strain evidence="14 15">MS-2</strain>
    </source>
</reference>
<dbReference type="InterPro" id="IPR007318">
    <property type="entry name" value="Phopholipid_MeTrfase"/>
</dbReference>
<dbReference type="Gene3D" id="1.20.120.1630">
    <property type="match status" value="1"/>
</dbReference>
<keyword evidence="4" id="KW-0949">S-adenosyl-L-methionine</keyword>
<evidence type="ECO:0000313" key="15">
    <source>
        <dbReference type="Proteomes" id="UP001437256"/>
    </source>
</evidence>
<evidence type="ECO:0000256" key="10">
    <source>
        <dbReference type="ARBA" id="ARBA00023209"/>
    </source>
</evidence>
<name>A0ABR2ZAV0_9AGAR</name>
<evidence type="ECO:0000256" key="1">
    <source>
        <dbReference type="ARBA" id="ARBA00004127"/>
    </source>
</evidence>
<evidence type="ECO:0000256" key="4">
    <source>
        <dbReference type="ARBA" id="ARBA00022691"/>
    </source>
</evidence>
<keyword evidence="6" id="KW-0256">Endoplasmic reticulum</keyword>
<dbReference type="PANTHER" id="PTHR12714:SF9">
    <property type="entry name" value="PROTEIN-S-ISOPRENYLCYSTEINE O-METHYLTRANSFERASE"/>
    <property type="match status" value="1"/>
</dbReference>
<evidence type="ECO:0000256" key="13">
    <source>
        <dbReference type="SAM" id="SignalP"/>
    </source>
</evidence>
<keyword evidence="2" id="KW-0444">Lipid biosynthesis</keyword>
<keyword evidence="5 12" id="KW-0812">Transmembrane</keyword>
<comment type="subcellular location">
    <subcellularLocation>
        <location evidence="1">Endomembrane system</location>
        <topology evidence="1">Multi-pass membrane protein</topology>
    </subcellularLocation>
</comment>
<evidence type="ECO:0000256" key="5">
    <source>
        <dbReference type="ARBA" id="ARBA00022692"/>
    </source>
</evidence>
<evidence type="ECO:0008006" key="16">
    <source>
        <dbReference type="Google" id="ProtNLM"/>
    </source>
</evidence>
<comment type="caution">
    <text evidence="14">The sequence shown here is derived from an EMBL/GenBank/DDBJ whole genome shotgun (WGS) entry which is preliminary data.</text>
</comment>
<evidence type="ECO:0000313" key="14">
    <source>
        <dbReference type="EMBL" id="KAL0058423.1"/>
    </source>
</evidence>
<dbReference type="EMBL" id="JBBXMP010000318">
    <property type="protein sequence ID" value="KAL0058423.1"/>
    <property type="molecule type" value="Genomic_DNA"/>
</dbReference>
<feature type="signal peptide" evidence="13">
    <location>
        <begin position="1"/>
        <end position="16"/>
    </location>
</feature>
<keyword evidence="10" id="KW-0594">Phospholipid biosynthesis</keyword>
<keyword evidence="3" id="KW-0489">Methyltransferase</keyword>
<evidence type="ECO:0000256" key="12">
    <source>
        <dbReference type="SAM" id="Phobius"/>
    </source>
</evidence>
<evidence type="ECO:0000256" key="2">
    <source>
        <dbReference type="ARBA" id="ARBA00022516"/>
    </source>
</evidence>
<proteinExistence type="predicted"/>
<accession>A0ABR2ZAV0</accession>
<evidence type="ECO:0000256" key="6">
    <source>
        <dbReference type="ARBA" id="ARBA00022824"/>
    </source>
</evidence>
<organism evidence="14 15">
    <name type="scientific">Marasmius tenuissimus</name>
    <dbReference type="NCBI Taxonomy" id="585030"/>
    <lineage>
        <taxon>Eukaryota</taxon>
        <taxon>Fungi</taxon>
        <taxon>Dikarya</taxon>
        <taxon>Basidiomycota</taxon>
        <taxon>Agaricomycotina</taxon>
        <taxon>Agaricomycetes</taxon>
        <taxon>Agaricomycetidae</taxon>
        <taxon>Agaricales</taxon>
        <taxon>Marasmiineae</taxon>
        <taxon>Marasmiaceae</taxon>
        <taxon>Marasmius</taxon>
    </lineage>
</organism>
<evidence type="ECO:0000256" key="9">
    <source>
        <dbReference type="ARBA" id="ARBA00023136"/>
    </source>
</evidence>
<feature type="transmembrane region" description="Helical" evidence="12">
    <location>
        <begin position="195"/>
        <end position="214"/>
    </location>
</feature>
<sequence>MSVPSIILQVPLLVLSAGVHQYAVKPPSKIPVIPRPPQQASFLEKVEWIFMNVAAPWARVERLEVHVVALLEIMFIAVSQYPFYKDYLPDVVTRTPLPAVPWTTMALRLTGILMQIAGGWIRITCHHYLGTAFTWNIHSAKPKDTKLVTSGPYSVVRHPSYTGRLMGQVGLSIYHLLPGSFVRESGMLHTWVEQLAFAFWIWSALAVTAILSVMRPGVEDAELKKRFGKEWEQWSERVGWK</sequence>
<feature type="chain" id="PRO_5046499038" description="Protein-S-isoprenylcysteine O-methyltransferase" evidence="13">
    <location>
        <begin position="17"/>
        <end position="241"/>
    </location>
</feature>
<keyword evidence="15" id="KW-1185">Reference proteome</keyword>
<evidence type="ECO:0000256" key="3">
    <source>
        <dbReference type="ARBA" id="ARBA00022603"/>
    </source>
</evidence>
<keyword evidence="3" id="KW-0808">Transferase</keyword>
<keyword evidence="9 12" id="KW-0472">Membrane</keyword>
<evidence type="ECO:0000256" key="8">
    <source>
        <dbReference type="ARBA" id="ARBA00023098"/>
    </source>
</evidence>
<keyword evidence="11" id="KW-1208">Phospholipid metabolism</keyword>